<dbReference type="EC" id="2.7.1.25" evidence="2"/>
<dbReference type="GO" id="GO:0005524">
    <property type="term" value="F:ATP binding"/>
    <property type="evidence" value="ECO:0007669"/>
    <property type="project" value="InterPro"/>
</dbReference>
<dbReference type="EMBL" id="DVGA01000083">
    <property type="protein sequence ID" value="HIQ79173.1"/>
    <property type="molecule type" value="Genomic_DNA"/>
</dbReference>
<sequence length="311" mass="34994">MAFDLKEINYRTVADPAAFMAECDARYAAKVSLAADMISANLKSSPIVLLSGPSGSGKTTTAQKIESELDRRGIHTYTISMDNYFRTVDPATAPRTSSGEIDYESPKCLDMDLLNEHFSALARGERICVPKYEFARQMRVLEPSKTLKLKKDEIVIFEGIHALNDEITGKHPEAFKLYISARSNIEFEGSVVFKGTWMRLVRRTVRDKLFRAYDPAQTLAMWANVRRGEKLYISPFKNKANLMLDTALEYELPVMNSTATELFSAIPEGIERYDELKSVLPAIQLFGHIDEKLVAPDSLVREFIGGGIYEQ</sequence>
<dbReference type="Proteomes" id="UP000824262">
    <property type="component" value="Unassembled WGS sequence"/>
</dbReference>
<organism evidence="2 3">
    <name type="scientific">Candidatus Scatomorpha intestinavium</name>
    <dbReference type="NCBI Taxonomy" id="2840922"/>
    <lineage>
        <taxon>Bacteria</taxon>
        <taxon>Bacillati</taxon>
        <taxon>Bacillota</taxon>
        <taxon>Clostridia</taxon>
        <taxon>Eubacteriales</taxon>
        <taxon>Candidatus Scatomorpha</taxon>
    </lineage>
</organism>
<dbReference type="Pfam" id="PF00485">
    <property type="entry name" value="PRK"/>
    <property type="match status" value="1"/>
</dbReference>
<dbReference type="CDD" id="cd02028">
    <property type="entry name" value="UMPK_like"/>
    <property type="match status" value="1"/>
</dbReference>
<reference evidence="2" key="2">
    <citation type="journal article" date="2021" name="PeerJ">
        <title>Extensive microbial diversity within the chicken gut microbiome revealed by metagenomics and culture.</title>
        <authorList>
            <person name="Gilroy R."/>
            <person name="Ravi A."/>
            <person name="Getino M."/>
            <person name="Pursley I."/>
            <person name="Horton D.L."/>
            <person name="Alikhan N.F."/>
            <person name="Baker D."/>
            <person name="Gharbi K."/>
            <person name="Hall N."/>
            <person name="Watson M."/>
            <person name="Adriaenssens E.M."/>
            <person name="Foster-Nyarko E."/>
            <person name="Jarju S."/>
            <person name="Secka A."/>
            <person name="Antonio M."/>
            <person name="Oren A."/>
            <person name="Chaudhuri R.R."/>
            <person name="La Ragione R."/>
            <person name="Hildebrand F."/>
            <person name="Pallen M.J."/>
        </authorList>
    </citation>
    <scope>NUCLEOTIDE SEQUENCE</scope>
    <source>
        <strain evidence="2">ChiBcolR7-354</strain>
    </source>
</reference>
<dbReference type="Gene3D" id="3.40.50.300">
    <property type="entry name" value="P-loop containing nucleotide triphosphate hydrolases"/>
    <property type="match status" value="1"/>
</dbReference>
<dbReference type="InterPro" id="IPR006083">
    <property type="entry name" value="PRK/URK"/>
</dbReference>
<feature type="domain" description="Phosphoribulokinase/uridine kinase" evidence="1">
    <location>
        <begin position="49"/>
        <end position="245"/>
    </location>
</feature>
<dbReference type="SUPFAM" id="SSF52540">
    <property type="entry name" value="P-loop containing nucleoside triphosphate hydrolases"/>
    <property type="match status" value="1"/>
</dbReference>
<protein>
    <submittedName>
        <fullName evidence="2">Adenylyl-sulfate kinase</fullName>
        <ecNumber evidence="2">2.7.1.25</ecNumber>
    </submittedName>
</protein>
<reference evidence="2" key="1">
    <citation type="submission" date="2020-10" db="EMBL/GenBank/DDBJ databases">
        <authorList>
            <person name="Gilroy R."/>
        </authorList>
    </citation>
    <scope>NUCLEOTIDE SEQUENCE</scope>
    <source>
        <strain evidence="2">ChiBcolR7-354</strain>
    </source>
</reference>
<dbReference type="PANTHER" id="PTHR10285">
    <property type="entry name" value="URIDINE KINASE"/>
    <property type="match status" value="1"/>
</dbReference>
<comment type="caution">
    <text evidence="2">The sequence shown here is derived from an EMBL/GenBank/DDBJ whole genome shotgun (WGS) entry which is preliminary data.</text>
</comment>
<dbReference type="AlphaFoldDB" id="A0A9D0ZEN1"/>
<name>A0A9D0ZEN1_9FIRM</name>
<gene>
    <name evidence="2" type="ORF">IAB77_07935</name>
</gene>
<keyword evidence="2" id="KW-0418">Kinase</keyword>
<dbReference type="PRINTS" id="PR00988">
    <property type="entry name" value="URIDINKINASE"/>
</dbReference>
<dbReference type="InterPro" id="IPR027417">
    <property type="entry name" value="P-loop_NTPase"/>
</dbReference>
<evidence type="ECO:0000259" key="1">
    <source>
        <dbReference type="Pfam" id="PF00485"/>
    </source>
</evidence>
<evidence type="ECO:0000313" key="2">
    <source>
        <dbReference type="EMBL" id="HIQ79173.1"/>
    </source>
</evidence>
<dbReference type="GO" id="GO:0004020">
    <property type="term" value="F:adenylylsulfate kinase activity"/>
    <property type="evidence" value="ECO:0007669"/>
    <property type="project" value="UniProtKB-EC"/>
</dbReference>
<evidence type="ECO:0000313" key="3">
    <source>
        <dbReference type="Proteomes" id="UP000824262"/>
    </source>
</evidence>
<accession>A0A9D0ZEN1</accession>
<proteinExistence type="predicted"/>
<keyword evidence="2" id="KW-0808">Transferase</keyword>